<evidence type="ECO:0000313" key="1">
    <source>
        <dbReference type="EMBL" id="PRY69998.1"/>
    </source>
</evidence>
<dbReference type="EMBL" id="PVTL01000001">
    <property type="protein sequence ID" value="PRY69998.1"/>
    <property type="molecule type" value="Genomic_DNA"/>
</dbReference>
<dbReference type="SUPFAM" id="SSF141694">
    <property type="entry name" value="AF2212/PG0164-like"/>
    <property type="match status" value="1"/>
</dbReference>
<keyword evidence="2" id="KW-1185">Reference proteome</keyword>
<accession>A0A2T0VIG0</accession>
<dbReference type="RefSeq" id="WP_106208807.1">
    <property type="nucleotide sequence ID" value="NZ_PVTL01000001.1"/>
</dbReference>
<proteinExistence type="predicted"/>
<name>A0A2T0VIG0_9MICO</name>
<protein>
    <submittedName>
        <fullName evidence="1">Uncharacterized protein DUF1905</fullName>
    </submittedName>
</protein>
<dbReference type="Proteomes" id="UP000237983">
    <property type="component" value="Unassembled WGS sequence"/>
</dbReference>
<dbReference type="AlphaFoldDB" id="A0A2T0VIG0"/>
<dbReference type="Pfam" id="PF08922">
    <property type="entry name" value="DUF1905"/>
    <property type="match status" value="1"/>
</dbReference>
<dbReference type="InterPro" id="IPR037079">
    <property type="entry name" value="AF2212/PG0164-like_sf"/>
</dbReference>
<dbReference type="OrthoDB" id="9808666at2"/>
<dbReference type="Gene3D" id="2.40.30.100">
    <property type="entry name" value="AF2212/PG0164-like"/>
    <property type="match status" value="1"/>
</dbReference>
<evidence type="ECO:0000313" key="2">
    <source>
        <dbReference type="Proteomes" id="UP000237983"/>
    </source>
</evidence>
<comment type="caution">
    <text evidence="1">The sequence shown here is derived from an EMBL/GenBank/DDBJ whole genome shotgun (WGS) entry which is preliminary data.</text>
</comment>
<dbReference type="InterPro" id="IPR015018">
    <property type="entry name" value="DUF1905"/>
</dbReference>
<gene>
    <name evidence="1" type="ORF">B0I08_101120</name>
</gene>
<organism evidence="1 2">
    <name type="scientific">Glaciihabitans tibetensis</name>
    <dbReference type="NCBI Taxonomy" id="1266600"/>
    <lineage>
        <taxon>Bacteria</taxon>
        <taxon>Bacillati</taxon>
        <taxon>Actinomycetota</taxon>
        <taxon>Actinomycetes</taxon>
        <taxon>Micrococcales</taxon>
        <taxon>Microbacteriaceae</taxon>
        <taxon>Glaciihabitans</taxon>
    </lineage>
</organism>
<sequence>MDDRRTRFSFIAELWEWTSRTSWYFVSVPTDQSAEIEDQPRPPRGFGSVKVRVRVGASRWETSIFPSSGTSSVASPESALRGSAVREYVLPIKKSVRSAEGIAVTDRVSVELELLE</sequence>
<reference evidence="1 2" key="1">
    <citation type="submission" date="2018-03" db="EMBL/GenBank/DDBJ databases">
        <title>Genomic Encyclopedia of Type Strains, Phase III (KMG-III): the genomes of soil and plant-associated and newly described type strains.</title>
        <authorList>
            <person name="Whitman W."/>
        </authorList>
    </citation>
    <scope>NUCLEOTIDE SEQUENCE [LARGE SCALE GENOMIC DNA]</scope>
    <source>
        <strain evidence="1 2">CGMCC 1.12484</strain>
    </source>
</reference>